<keyword evidence="2" id="KW-1185">Reference proteome</keyword>
<dbReference type="AlphaFoldDB" id="A0A8J6AF77"/>
<evidence type="ECO:0000313" key="1">
    <source>
        <dbReference type="EMBL" id="KAG8517707.1"/>
    </source>
</evidence>
<sequence>HLRLLREVISDSQYLAGEGEDEGHGPGGCWHLVVPSSPLGQNSRRPVLPEQGLTGNVQLYVMWQLSTETCQSQPMMAEPGEGGEEVRAQHSEASPPAFEAGTESDVMLCLGVRLGKVTVMVNSHMGRSAQPGGPGRQLEGGIIVLDTEGKDGMEDQAPSRELASWNRCWNKPQARRARTQSEGGANEPALGAWEPAGASTGALAGPGLALRGCHSLLEPPCWIVLSLERPELHFLLADACSLNPGVKRMERGTEAWRNTQIDVASSALDLLIKALKEPPRDIKKQKNIKHTRELSGTMKEILETAQCGGWNVVASNLMAYWEAREKGQNQVSVEKLNYNQTLSSETCLLYEQTLALPYR</sequence>
<accession>A0A8J6AF77</accession>
<proteinExistence type="predicted"/>
<protein>
    <submittedName>
        <fullName evidence="1">60S ribosomal protein L12</fullName>
    </submittedName>
</protein>
<organism evidence="1 2">
    <name type="scientific">Galemys pyrenaicus</name>
    <name type="common">Iberian desman</name>
    <name type="synonym">Pyrenean desman</name>
    <dbReference type="NCBI Taxonomy" id="202257"/>
    <lineage>
        <taxon>Eukaryota</taxon>
        <taxon>Metazoa</taxon>
        <taxon>Chordata</taxon>
        <taxon>Craniata</taxon>
        <taxon>Vertebrata</taxon>
        <taxon>Euteleostomi</taxon>
        <taxon>Mammalia</taxon>
        <taxon>Eutheria</taxon>
        <taxon>Laurasiatheria</taxon>
        <taxon>Eulipotyphla</taxon>
        <taxon>Talpidae</taxon>
        <taxon>Galemys</taxon>
    </lineage>
</organism>
<dbReference type="GO" id="GO:0005840">
    <property type="term" value="C:ribosome"/>
    <property type="evidence" value="ECO:0007669"/>
    <property type="project" value="UniProtKB-KW"/>
</dbReference>
<name>A0A8J6AF77_GALPY</name>
<keyword evidence="1" id="KW-0689">Ribosomal protein</keyword>
<keyword evidence="1" id="KW-0687">Ribonucleoprotein</keyword>
<gene>
    <name evidence="1" type="ORF">J0S82_015778</name>
</gene>
<dbReference type="EMBL" id="JAGFMF010011645">
    <property type="protein sequence ID" value="KAG8517707.1"/>
    <property type="molecule type" value="Genomic_DNA"/>
</dbReference>
<feature type="non-terminal residue" evidence="1">
    <location>
        <position position="359"/>
    </location>
</feature>
<comment type="caution">
    <text evidence="1">The sequence shown here is derived from an EMBL/GenBank/DDBJ whole genome shotgun (WGS) entry which is preliminary data.</text>
</comment>
<dbReference type="Proteomes" id="UP000700334">
    <property type="component" value="Unassembled WGS sequence"/>
</dbReference>
<evidence type="ECO:0000313" key="2">
    <source>
        <dbReference type="Proteomes" id="UP000700334"/>
    </source>
</evidence>
<reference evidence="1" key="1">
    <citation type="journal article" date="2021" name="Evol. Appl.">
        <title>The genome of the Pyrenean desman and the effects of bottlenecks and inbreeding on the genomic landscape of an endangered species.</title>
        <authorList>
            <person name="Escoda L."/>
            <person name="Castresana J."/>
        </authorList>
    </citation>
    <scope>NUCLEOTIDE SEQUENCE</scope>
    <source>
        <strain evidence="1">IBE-C5619</strain>
    </source>
</reference>